<keyword evidence="1" id="KW-0732">Signal</keyword>
<proteinExistence type="predicted"/>
<dbReference type="EMBL" id="GBRH01173293">
    <property type="protein sequence ID" value="JAE24603.1"/>
    <property type="molecule type" value="Transcribed_RNA"/>
</dbReference>
<sequence length="56" mass="6131">MSFLSNFFPFRVCLSVLSLSPTGGSLLHAMNNSDHLFATVTLRIGDVDAVTSNWRS</sequence>
<feature type="chain" id="PRO_5002047945" description="Secreted protein" evidence="1">
    <location>
        <begin position="25"/>
        <end position="56"/>
    </location>
</feature>
<reference evidence="2" key="2">
    <citation type="journal article" date="2015" name="Data Brief">
        <title>Shoot transcriptome of the giant reed, Arundo donax.</title>
        <authorList>
            <person name="Barrero R.A."/>
            <person name="Guerrero F.D."/>
            <person name="Moolhuijzen P."/>
            <person name="Goolsby J.A."/>
            <person name="Tidwell J."/>
            <person name="Bellgard S.E."/>
            <person name="Bellgard M.I."/>
        </authorList>
    </citation>
    <scope>NUCLEOTIDE SEQUENCE</scope>
    <source>
        <tissue evidence="2">Shoot tissue taken approximately 20 cm above the soil surface</tissue>
    </source>
</reference>
<evidence type="ECO:0000256" key="1">
    <source>
        <dbReference type="SAM" id="SignalP"/>
    </source>
</evidence>
<organism evidence="2">
    <name type="scientific">Arundo donax</name>
    <name type="common">Giant reed</name>
    <name type="synonym">Donax arundinaceus</name>
    <dbReference type="NCBI Taxonomy" id="35708"/>
    <lineage>
        <taxon>Eukaryota</taxon>
        <taxon>Viridiplantae</taxon>
        <taxon>Streptophyta</taxon>
        <taxon>Embryophyta</taxon>
        <taxon>Tracheophyta</taxon>
        <taxon>Spermatophyta</taxon>
        <taxon>Magnoliopsida</taxon>
        <taxon>Liliopsida</taxon>
        <taxon>Poales</taxon>
        <taxon>Poaceae</taxon>
        <taxon>PACMAD clade</taxon>
        <taxon>Arundinoideae</taxon>
        <taxon>Arundineae</taxon>
        <taxon>Arundo</taxon>
    </lineage>
</organism>
<dbReference type="AlphaFoldDB" id="A0A0A9GVK9"/>
<protein>
    <recommendedName>
        <fullName evidence="3">Secreted protein</fullName>
    </recommendedName>
</protein>
<accession>A0A0A9GVK9</accession>
<feature type="signal peptide" evidence="1">
    <location>
        <begin position="1"/>
        <end position="24"/>
    </location>
</feature>
<name>A0A0A9GVK9_ARUDO</name>
<reference evidence="2" key="1">
    <citation type="submission" date="2014-09" db="EMBL/GenBank/DDBJ databases">
        <authorList>
            <person name="Magalhaes I.L.F."/>
            <person name="Oliveira U."/>
            <person name="Santos F.R."/>
            <person name="Vidigal T.H.D.A."/>
            <person name="Brescovit A.D."/>
            <person name="Santos A.J."/>
        </authorList>
    </citation>
    <scope>NUCLEOTIDE SEQUENCE</scope>
    <source>
        <tissue evidence="2">Shoot tissue taken approximately 20 cm above the soil surface</tissue>
    </source>
</reference>
<evidence type="ECO:0008006" key="3">
    <source>
        <dbReference type="Google" id="ProtNLM"/>
    </source>
</evidence>
<evidence type="ECO:0000313" key="2">
    <source>
        <dbReference type="EMBL" id="JAE24603.1"/>
    </source>
</evidence>